<dbReference type="Proteomes" id="UP000673691">
    <property type="component" value="Unassembled WGS sequence"/>
</dbReference>
<organism evidence="3 4">
    <name type="scientific">Olpidium bornovanus</name>
    <dbReference type="NCBI Taxonomy" id="278681"/>
    <lineage>
        <taxon>Eukaryota</taxon>
        <taxon>Fungi</taxon>
        <taxon>Fungi incertae sedis</taxon>
        <taxon>Olpidiomycota</taxon>
        <taxon>Olpidiomycotina</taxon>
        <taxon>Olpidiomycetes</taxon>
        <taxon>Olpidiales</taxon>
        <taxon>Olpidiaceae</taxon>
        <taxon>Olpidium</taxon>
    </lineage>
</organism>
<dbReference type="InterPro" id="IPR001466">
    <property type="entry name" value="Beta-lactam-related"/>
</dbReference>
<keyword evidence="4" id="KW-1185">Reference proteome</keyword>
<evidence type="ECO:0000313" key="4">
    <source>
        <dbReference type="Proteomes" id="UP000673691"/>
    </source>
</evidence>
<evidence type="ECO:0000256" key="1">
    <source>
        <dbReference type="SAM" id="MobiDB-lite"/>
    </source>
</evidence>
<name>A0A8H7ZTC5_9FUNG</name>
<dbReference type="PANTHER" id="PTHR43319">
    <property type="entry name" value="BETA-LACTAMASE-RELATED"/>
    <property type="match status" value="1"/>
</dbReference>
<comment type="caution">
    <text evidence="3">The sequence shown here is derived from an EMBL/GenBank/DDBJ whole genome shotgun (WGS) entry which is preliminary data.</text>
</comment>
<reference evidence="3 4" key="1">
    <citation type="journal article" name="Sci. Rep.">
        <title>Genome-scale phylogenetic analyses confirm Olpidium as the closest living zoosporic fungus to the non-flagellated, terrestrial fungi.</title>
        <authorList>
            <person name="Chang Y."/>
            <person name="Rochon D."/>
            <person name="Sekimoto S."/>
            <person name="Wang Y."/>
            <person name="Chovatia M."/>
            <person name="Sandor L."/>
            <person name="Salamov A."/>
            <person name="Grigoriev I.V."/>
            <person name="Stajich J.E."/>
            <person name="Spatafora J.W."/>
        </authorList>
    </citation>
    <scope>NUCLEOTIDE SEQUENCE [LARGE SCALE GENOMIC DNA]</scope>
    <source>
        <strain evidence="3">S191</strain>
    </source>
</reference>
<dbReference type="PANTHER" id="PTHR43319:SF3">
    <property type="entry name" value="BETA-LACTAMASE-RELATED DOMAIN-CONTAINING PROTEIN"/>
    <property type="match status" value="1"/>
</dbReference>
<dbReference type="Gene3D" id="3.40.710.10">
    <property type="entry name" value="DD-peptidase/beta-lactamase superfamily"/>
    <property type="match status" value="1"/>
</dbReference>
<sequence>MKSPEVLFAAATGFRPTALPPQAVSDMPEATRLRPVRSAADPKSRGAYYVSSPEVHENPNLVTGFTAQGFEEVRTLLENSIKIGDDIGAGVAAYGMRGEWAGGEKVVPKREEDGVRPTGSHRQSGVLILANRLRPYDEKSLTRPSLQTHIVIAMFVDKKLLSWDDRVAKYWPEFGVGNKEDVTIGDIVRHKGGVGWFDWDISLDDTEDLDRLAVKLANQEHNWGGKRLQSYSGMTGGYYLNEILRRVDPKHRTVGKILMEDIMPRLGENGWTPEFYYMLSEELEPRMAPFVGYPKMALLFRLFMPKWLWTPSDGFGIFGKKSASRASVNRAGKEGNASTDTIGASSQELTESTFVVKKAKSRSKLFKTAPKGDGAGEEDPRPKEAKSTAEAHGDAAESPEDGEVISPVFRQMLNKSSVAGKSLNHSTPLATVAALMAQGGTLYGQTIISEETTRKANEVLSTEYDQW</sequence>
<dbReference type="EMBL" id="JAEFCI010008056">
    <property type="protein sequence ID" value="KAG5458703.1"/>
    <property type="molecule type" value="Genomic_DNA"/>
</dbReference>
<dbReference type="Pfam" id="PF00144">
    <property type="entry name" value="Beta-lactamase"/>
    <property type="match status" value="1"/>
</dbReference>
<dbReference type="AlphaFoldDB" id="A0A8H7ZTC5"/>
<dbReference type="OrthoDB" id="5946976at2759"/>
<feature type="domain" description="Beta-lactamase-related" evidence="2">
    <location>
        <begin position="150"/>
        <end position="267"/>
    </location>
</feature>
<protein>
    <submittedName>
        <fullName evidence="3">Beta-lactamase/transpeptidase-like protein</fullName>
    </submittedName>
</protein>
<proteinExistence type="predicted"/>
<feature type="compositionally biased region" description="Basic and acidic residues" evidence="1">
    <location>
        <begin position="378"/>
        <end position="395"/>
    </location>
</feature>
<feature type="region of interest" description="Disordered" evidence="1">
    <location>
        <begin position="365"/>
        <end position="404"/>
    </location>
</feature>
<accession>A0A8H7ZTC5</accession>
<dbReference type="InterPro" id="IPR012338">
    <property type="entry name" value="Beta-lactam/transpept-like"/>
</dbReference>
<dbReference type="InterPro" id="IPR052907">
    <property type="entry name" value="Beta-lactamase/esterase"/>
</dbReference>
<evidence type="ECO:0000313" key="3">
    <source>
        <dbReference type="EMBL" id="KAG5458703.1"/>
    </source>
</evidence>
<evidence type="ECO:0000259" key="2">
    <source>
        <dbReference type="Pfam" id="PF00144"/>
    </source>
</evidence>
<dbReference type="SUPFAM" id="SSF56601">
    <property type="entry name" value="beta-lactamase/transpeptidase-like"/>
    <property type="match status" value="1"/>
</dbReference>
<gene>
    <name evidence="3" type="ORF">BJ554DRAFT_1025</name>
</gene>